<organism evidence="1 2">
    <name type="scientific">Alligator mississippiensis</name>
    <name type="common">American alligator</name>
    <dbReference type="NCBI Taxonomy" id="8496"/>
    <lineage>
        <taxon>Eukaryota</taxon>
        <taxon>Metazoa</taxon>
        <taxon>Chordata</taxon>
        <taxon>Craniata</taxon>
        <taxon>Vertebrata</taxon>
        <taxon>Euteleostomi</taxon>
        <taxon>Archelosauria</taxon>
        <taxon>Archosauria</taxon>
        <taxon>Crocodylia</taxon>
        <taxon>Alligatoridae</taxon>
        <taxon>Alligatorinae</taxon>
        <taxon>Alligator</taxon>
    </lineage>
</organism>
<keyword evidence="2" id="KW-1185">Reference proteome</keyword>
<accession>A0A151M8N9</accession>
<name>A0A151M8N9_ALLMI</name>
<proteinExistence type="predicted"/>
<dbReference type="Proteomes" id="UP000050525">
    <property type="component" value="Unassembled WGS sequence"/>
</dbReference>
<gene>
    <name evidence="1" type="ORF">Y1Q_0012712</name>
</gene>
<protein>
    <submittedName>
        <fullName evidence="1">Uncharacterized protein</fullName>
    </submittedName>
</protein>
<sequence length="66" mass="7498">MAEAPGPVWDTYQRSLSIHKIKKVLFCSAFSRDGLSWLCSTRNILVCSLVYAAWQTDECKGIYPEL</sequence>
<evidence type="ECO:0000313" key="1">
    <source>
        <dbReference type="EMBL" id="KYO20872.1"/>
    </source>
</evidence>
<dbReference type="AlphaFoldDB" id="A0A151M8N9"/>
<dbReference type="EMBL" id="AKHW03006358">
    <property type="protein sequence ID" value="KYO20872.1"/>
    <property type="molecule type" value="Genomic_DNA"/>
</dbReference>
<evidence type="ECO:0000313" key="2">
    <source>
        <dbReference type="Proteomes" id="UP000050525"/>
    </source>
</evidence>
<comment type="caution">
    <text evidence="1">The sequence shown here is derived from an EMBL/GenBank/DDBJ whole genome shotgun (WGS) entry which is preliminary data.</text>
</comment>
<reference evidence="1 2" key="1">
    <citation type="journal article" date="2012" name="Genome Biol.">
        <title>Sequencing three crocodilian genomes to illuminate the evolution of archosaurs and amniotes.</title>
        <authorList>
            <person name="St John J.A."/>
            <person name="Braun E.L."/>
            <person name="Isberg S.R."/>
            <person name="Miles L.G."/>
            <person name="Chong A.Y."/>
            <person name="Gongora J."/>
            <person name="Dalzell P."/>
            <person name="Moran C."/>
            <person name="Bed'hom B."/>
            <person name="Abzhanov A."/>
            <person name="Burgess S.C."/>
            <person name="Cooksey A.M."/>
            <person name="Castoe T.A."/>
            <person name="Crawford N.G."/>
            <person name="Densmore L.D."/>
            <person name="Drew J.C."/>
            <person name="Edwards S.V."/>
            <person name="Faircloth B.C."/>
            <person name="Fujita M.K."/>
            <person name="Greenwold M.J."/>
            <person name="Hoffmann F.G."/>
            <person name="Howard J.M."/>
            <person name="Iguchi T."/>
            <person name="Janes D.E."/>
            <person name="Khan S.Y."/>
            <person name="Kohno S."/>
            <person name="de Koning A.J."/>
            <person name="Lance S.L."/>
            <person name="McCarthy F.M."/>
            <person name="McCormack J.E."/>
            <person name="Merchant M.E."/>
            <person name="Peterson D.G."/>
            <person name="Pollock D.D."/>
            <person name="Pourmand N."/>
            <person name="Raney B.J."/>
            <person name="Roessler K.A."/>
            <person name="Sanford J.R."/>
            <person name="Sawyer R.H."/>
            <person name="Schmidt C.J."/>
            <person name="Triplett E.W."/>
            <person name="Tuberville T.D."/>
            <person name="Venegas-Anaya M."/>
            <person name="Howard J.T."/>
            <person name="Jarvis E.D."/>
            <person name="Guillette L.J.Jr."/>
            <person name="Glenn T.C."/>
            <person name="Green R.E."/>
            <person name="Ray D.A."/>
        </authorList>
    </citation>
    <scope>NUCLEOTIDE SEQUENCE [LARGE SCALE GENOMIC DNA]</scope>
    <source>
        <strain evidence="1">KSC_2009_1</strain>
    </source>
</reference>